<dbReference type="GO" id="GO:0005524">
    <property type="term" value="F:ATP binding"/>
    <property type="evidence" value="ECO:0007669"/>
    <property type="project" value="UniProtKB-UniRule"/>
</dbReference>
<evidence type="ECO:0000256" key="4">
    <source>
        <dbReference type="ARBA" id="ARBA00022694"/>
    </source>
</evidence>
<keyword evidence="6 8" id="KW-0067">ATP-binding</keyword>
<dbReference type="OrthoDB" id="9807403at2"/>
<accession>A0A3D8JZ14</accession>
<proteinExistence type="inferred from homology"/>
<dbReference type="NCBIfam" id="TIGR02432">
    <property type="entry name" value="lysidine_TilS_N"/>
    <property type="match status" value="1"/>
</dbReference>
<dbReference type="SUPFAM" id="SSF82829">
    <property type="entry name" value="MesJ substrate recognition domain-like"/>
    <property type="match status" value="1"/>
</dbReference>
<dbReference type="GO" id="GO:0032267">
    <property type="term" value="F:tRNA(Ile)-lysidine synthase activity"/>
    <property type="evidence" value="ECO:0007669"/>
    <property type="project" value="UniProtKB-EC"/>
</dbReference>
<evidence type="ECO:0000256" key="10">
    <source>
        <dbReference type="SAM" id="Phobius"/>
    </source>
</evidence>
<feature type="domain" description="Lysidine-tRNA(Ile) synthetase C-terminal" evidence="11">
    <location>
        <begin position="437"/>
        <end position="514"/>
    </location>
</feature>
<sequence>MKASVDSAAERIVLDALGGVLSGIPAGAIVAIAYSGGLDSTVLLDAAVRVAGAARCVALHVHHGLSPNADRWLSHCEASAHAMGVRFDAEHVRVRRENGESLEAAARDARYKALDAMCARQGAAALWLAHHADDQAETVLLQLLRGAGVAGLAAMAPQRTDESSAVPRVRPFLPLLRAQLERYAHLRGLRWIEDESNADTRYARNALRHDVLPVLATRFPGFRDALSRTARHAATAQRLLDDLARIDLRTVGRDDGAALSRKGLTALDDARAMNLMRVWIRAAGLPIPSAARLADMLRQLREARNGHGLGVMHGGARLRMYRDKIYWEQRPSEHRSALESLEPLAPHASREARDEMASPPSALYPQEPDGIEAHDFDADSDAASGAGAPKRMEHLDWSGQQVWHLPQWRGSIVFVPAADDDTGPDTVSAAVLASATLCARSRTGGERMQRMPGGAARTLKNLFQELGVPAWERDVPLIYVGDALLFVPRLGLNGAVEQALPSSKRRGERRRLEWRLDLLIA</sequence>
<keyword evidence="4 8" id="KW-0819">tRNA processing</keyword>
<evidence type="ECO:0000256" key="6">
    <source>
        <dbReference type="ARBA" id="ARBA00022840"/>
    </source>
</evidence>
<evidence type="ECO:0000256" key="8">
    <source>
        <dbReference type="HAMAP-Rule" id="MF_01161"/>
    </source>
</evidence>
<organism evidence="12 13">
    <name type="scientific">Trinickia dinghuensis</name>
    <dbReference type="NCBI Taxonomy" id="2291023"/>
    <lineage>
        <taxon>Bacteria</taxon>
        <taxon>Pseudomonadati</taxon>
        <taxon>Pseudomonadota</taxon>
        <taxon>Betaproteobacteria</taxon>
        <taxon>Burkholderiales</taxon>
        <taxon>Burkholderiaceae</taxon>
        <taxon>Trinickia</taxon>
    </lineage>
</organism>
<dbReference type="RefSeq" id="WP_115534392.1">
    <property type="nucleotide sequence ID" value="NZ_QRGA01000008.1"/>
</dbReference>
<dbReference type="AlphaFoldDB" id="A0A3D8JZ14"/>
<dbReference type="InterPro" id="IPR012796">
    <property type="entry name" value="Lysidine-tRNA-synth_C"/>
</dbReference>
<dbReference type="InterPro" id="IPR011063">
    <property type="entry name" value="TilS/TtcA_N"/>
</dbReference>
<evidence type="ECO:0000259" key="11">
    <source>
        <dbReference type="SMART" id="SM00977"/>
    </source>
</evidence>
<evidence type="ECO:0000256" key="5">
    <source>
        <dbReference type="ARBA" id="ARBA00022741"/>
    </source>
</evidence>
<dbReference type="Pfam" id="PF11734">
    <property type="entry name" value="TilS_C"/>
    <property type="match status" value="1"/>
</dbReference>
<dbReference type="PANTHER" id="PTHR43033">
    <property type="entry name" value="TRNA(ILE)-LYSIDINE SYNTHASE-RELATED"/>
    <property type="match status" value="1"/>
</dbReference>
<keyword evidence="10" id="KW-1133">Transmembrane helix</keyword>
<keyword evidence="3 8" id="KW-0436">Ligase</keyword>
<comment type="subcellular location">
    <subcellularLocation>
        <location evidence="1 8">Cytoplasm</location>
    </subcellularLocation>
</comment>
<evidence type="ECO:0000313" key="12">
    <source>
        <dbReference type="EMBL" id="RDU97865.1"/>
    </source>
</evidence>
<comment type="function">
    <text evidence="8">Ligates lysine onto the cytidine present at position 34 of the AUA codon-specific tRNA(Ile) that contains the anticodon CAU, in an ATP-dependent manner. Cytidine is converted to lysidine, thus changing the amino acid specificity of the tRNA from methionine to isoleucine.</text>
</comment>
<feature type="transmembrane region" description="Helical" evidence="10">
    <location>
        <begin position="12"/>
        <end position="34"/>
    </location>
</feature>
<reference evidence="12 13" key="1">
    <citation type="submission" date="2018-08" db="EMBL/GenBank/DDBJ databases">
        <title>Paraburkholderia sp. DHOM06 isolated from forest soil.</title>
        <authorList>
            <person name="Gao Z.-H."/>
            <person name="Qiu L.-H."/>
        </authorList>
    </citation>
    <scope>NUCLEOTIDE SEQUENCE [LARGE SCALE GENOMIC DNA]</scope>
    <source>
        <strain evidence="12 13">DHOM06</strain>
    </source>
</reference>
<dbReference type="SMART" id="SM00977">
    <property type="entry name" value="TilS_C"/>
    <property type="match status" value="1"/>
</dbReference>
<dbReference type="EC" id="6.3.4.19" evidence="8"/>
<dbReference type="Pfam" id="PF01171">
    <property type="entry name" value="ATP_bind_3"/>
    <property type="match status" value="1"/>
</dbReference>
<evidence type="ECO:0000256" key="2">
    <source>
        <dbReference type="ARBA" id="ARBA00022490"/>
    </source>
</evidence>
<evidence type="ECO:0000256" key="1">
    <source>
        <dbReference type="ARBA" id="ARBA00004496"/>
    </source>
</evidence>
<evidence type="ECO:0000313" key="13">
    <source>
        <dbReference type="Proteomes" id="UP000256838"/>
    </source>
</evidence>
<evidence type="ECO:0000256" key="7">
    <source>
        <dbReference type="ARBA" id="ARBA00048539"/>
    </source>
</evidence>
<dbReference type="NCBIfam" id="TIGR02433">
    <property type="entry name" value="lysidine_TilS_C"/>
    <property type="match status" value="1"/>
</dbReference>
<comment type="domain">
    <text evidence="8">The N-terminal region contains the highly conserved SGGXDS motif, predicted to be a P-loop motif involved in ATP binding.</text>
</comment>
<dbReference type="Gene3D" id="3.40.50.620">
    <property type="entry name" value="HUPs"/>
    <property type="match status" value="1"/>
</dbReference>
<dbReference type="SUPFAM" id="SSF52402">
    <property type="entry name" value="Adenine nucleotide alpha hydrolases-like"/>
    <property type="match status" value="1"/>
</dbReference>
<dbReference type="GO" id="GO:0005737">
    <property type="term" value="C:cytoplasm"/>
    <property type="evidence" value="ECO:0007669"/>
    <property type="project" value="UniProtKB-SubCell"/>
</dbReference>
<dbReference type="SUPFAM" id="SSF56037">
    <property type="entry name" value="PheT/TilS domain"/>
    <property type="match status" value="1"/>
</dbReference>
<keyword evidence="10" id="KW-0472">Membrane</keyword>
<name>A0A3D8JZ14_9BURK</name>
<keyword evidence="5 8" id="KW-0547">Nucleotide-binding</keyword>
<dbReference type="InterPro" id="IPR012795">
    <property type="entry name" value="tRNA_Ile_lys_synt_N"/>
</dbReference>
<dbReference type="InterPro" id="IPR015262">
    <property type="entry name" value="tRNA_Ile_lys_synt_subst-bd"/>
</dbReference>
<evidence type="ECO:0000256" key="3">
    <source>
        <dbReference type="ARBA" id="ARBA00022598"/>
    </source>
</evidence>
<dbReference type="EMBL" id="QRGA01000008">
    <property type="protein sequence ID" value="RDU97865.1"/>
    <property type="molecule type" value="Genomic_DNA"/>
</dbReference>
<dbReference type="GO" id="GO:0006400">
    <property type="term" value="P:tRNA modification"/>
    <property type="evidence" value="ECO:0007669"/>
    <property type="project" value="UniProtKB-UniRule"/>
</dbReference>
<dbReference type="HAMAP" id="MF_01161">
    <property type="entry name" value="tRNA_Ile_lys_synt"/>
    <property type="match status" value="1"/>
</dbReference>
<comment type="caution">
    <text evidence="12">The sequence shown here is derived from an EMBL/GenBank/DDBJ whole genome shotgun (WGS) entry which is preliminary data.</text>
</comment>
<comment type="catalytic activity">
    <reaction evidence="7 8">
        <text>cytidine(34) in tRNA(Ile2) + L-lysine + ATP = lysidine(34) in tRNA(Ile2) + AMP + diphosphate + H(+)</text>
        <dbReference type="Rhea" id="RHEA:43744"/>
        <dbReference type="Rhea" id="RHEA-COMP:10625"/>
        <dbReference type="Rhea" id="RHEA-COMP:10670"/>
        <dbReference type="ChEBI" id="CHEBI:15378"/>
        <dbReference type="ChEBI" id="CHEBI:30616"/>
        <dbReference type="ChEBI" id="CHEBI:32551"/>
        <dbReference type="ChEBI" id="CHEBI:33019"/>
        <dbReference type="ChEBI" id="CHEBI:82748"/>
        <dbReference type="ChEBI" id="CHEBI:83665"/>
        <dbReference type="ChEBI" id="CHEBI:456215"/>
        <dbReference type="EC" id="6.3.4.19"/>
    </reaction>
</comment>
<comment type="similarity">
    <text evidence="8">Belongs to the tRNA(Ile)-lysidine synthase family.</text>
</comment>
<dbReference type="PANTHER" id="PTHR43033:SF1">
    <property type="entry name" value="TRNA(ILE)-LYSIDINE SYNTHASE-RELATED"/>
    <property type="match status" value="1"/>
</dbReference>
<evidence type="ECO:0000256" key="9">
    <source>
        <dbReference type="SAM" id="MobiDB-lite"/>
    </source>
</evidence>
<dbReference type="Gene3D" id="1.20.59.20">
    <property type="match status" value="1"/>
</dbReference>
<feature type="region of interest" description="Disordered" evidence="9">
    <location>
        <begin position="348"/>
        <end position="388"/>
    </location>
</feature>
<dbReference type="CDD" id="cd01992">
    <property type="entry name" value="TilS_N"/>
    <property type="match status" value="1"/>
</dbReference>
<dbReference type="Proteomes" id="UP000256838">
    <property type="component" value="Unassembled WGS sequence"/>
</dbReference>
<feature type="binding site" evidence="8">
    <location>
        <begin position="35"/>
        <end position="40"/>
    </location>
    <ligand>
        <name>ATP</name>
        <dbReference type="ChEBI" id="CHEBI:30616"/>
    </ligand>
</feature>
<dbReference type="InterPro" id="IPR012094">
    <property type="entry name" value="tRNA_Ile_lys_synt"/>
</dbReference>
<keyword evidence="2 8" id="KW-0963">Cytoplasm</keyword>
<dbReference type="Pfam" id="PF09179">
    <property type="entry name" value="TilS"/>
    <property type="match status" value="1"/>
</dbReference>
<dbReference type="InterPro" id="IPR014729">
    <property type="entry name" value="Rossmann-like_a/b/a_fold"/>
</dbReference>
<keyword evidence="13" id="KW-1185">Reference proteome</keyword>
<keyword evidence="10" id="KW-0812">Transmembrane</keyword>
<gene>
    <name evidence="8 12" type="primary">tilS</name>
    <name evidence="12" type="ORF">DWV00_15040</name>
</gene>
<protein>
    <recommendedName>
        <fullName evidence="8">tRNA(Ile)-lysidine synthase</fullName>
        <ecNumber evidence="8">6.3.4.19</ecNumber>
    </recommendedName>
    <alternativeName>
        <fullName evidence="8">tRNA(Ile)-2-lysyl-cytidine synthase</fullName>
    </alternativeName>
    <alternativeName>
        <fullName evidence="8">tRNA(Ile)-lysidine synthetase</fullName>
    </alternativeName>
</protein>